<feature type="domain" description="ABC transmembrane type-1" evidence="11">
    <location>
        <begin position="57"/>
        <end position="254"/>
    </location>
</feature>
<dbReference type="EMBL" id="QRGA01000010">
    <property type="protein sequence ID" value="RDU97260.1"/>
    <property type="molecule type" value="Genomic_DNA"/>
</dbReference>
<feature type="transmembrane region" description="Helical" evidence="9">
    <location>
        <begin position="194"/>
        <end position="212"/>
    </location>
</feature>
<protein>
    <submittedName>
        <fullName evidence="12">Amino acid ABC transporter permease</fullName>
    </submittedName>
</protein>
<dbReference type="SUPFAM" id="SSF161098">
    <property type="entry name" value="MetI-like"/>
    <property type="match status" value="1"/>
</dbReference>
<dbReference type="PROSITE" id="PS50928">
    <property type="entry name" value="ABC_TM1"/>
    <property type="match status" value="1"/>
</dbReference>
<dbReference type="InterPro" id="IPR010065">
    <property type="entry name" value="AA_ABC_transptr_permease_3TM"/>
</dbReference>
<evidence type="ECO:0000256" key="4">
    <source>
        <dbReference type="ARBA" id="ARBA00022475"/>
    </source>
</evidence>
<dbReference type="AlphaFoldDB" id="A0A3D8JWL7"/>
<organism evidence="12 13">
    <name type="scientific">Trinickia dinghuensis</name>
    <dbReference type="NCBI Taxonomy" id="2291023"/>
    <lineage>
        <taxon>Bacteria</taxon>
        <taxon>Pseudomonadati</taxon>
        <taxon>Pseudomonadota</taxon>
        <taxon>Betaproteobacteria</taxon>
        <taxon>Burkholderiales</taxon>
        <taxon>Burkholderiaceae</taxon>
        <taxon>Trinickia</taxon>
    </lineage>
</organism>
<dbReference type="PANTHER" id="PTHR30614">
    <property type="entry name" value="MEMBRANE COMPONENT OF AMINO ACID ABC TRANSPORTER"/>
    <property type="match status" value="1"/>
</dbReference>
<keyword evidence="5 9" id="KW-0812">Transmembrane</keyword>
<feature type="transmembrane region" description="Helical" evidence="9">
    <location>
        <begin position="55"/>
        <end position="78"/>
    </location>
</feature>
<keyword evidence="6" id="KW-0029">Amino-acid transport</keyword>
<evidence type="ECO:0000256" key="9">
    <source>
        <dbReference type="RuleBase" id="RU363032"/>
    </source>
</evidence>
<evidence type="ECO:0000256" key="6">
    <source>
        <dbReference type="ARBA" id="ARBA00022970"/>
    </source>
</evidence>
<dbReference type="RefSeq" id="WP_115535070.1">
    <property type="nucleotide sequence ID" value="NZ_QRGA01000010.1"/>
</dbReference>
<dbReference type="InterPro" id="IPR000515">
    <property type="entry name" value="MetI-like"/>
</dbReference>
<dbReference type="InterPro" id="IPR035906">
    <property type="entry name" value="MetI-like_sf"/>
</dbReference>
<gene>
    <name evidence="12" type="ORF">DWV00_18610</name>
</gene>
<comment type="caution">
    <text evidence="12">The sequence shown here is derived from an EMBL/GenBank/DDBJ whole genome shotgun (WGS) entry which is preliminary data.</text>
</comment>
<dbReference type="NCBIfam" id="TIGR01726">
    <property type="entry name" value="HEQRo_perm_3TM"/>
    <property type="match status" value="1"/>
</dbReference>
<dbReference type="InterPro" id="IPR043429">
    <property type="entry name" value="ArtM/GltK/GlnP/TcyL/YhdX-like"/>
</dbReference>
<keyword evidence="10" id="KW-0732">Signal</keyword>
<feature type="chain" id="PRO_5017675332" evidence="10">
    <location>
        <begin position="32"/>
        <end position="262"/>
    </location>
</feature>
<evidence type="ECO:0000256" key="2">
    <source>
        <dbReference type="ARBA" id="ARBA00010072"/>
    </source>
</evidence>
<comment type="similarity">
    <text evidence="2">Belongs to the binding-protein-dependent transport system permease family. HisMQ subfamily.</text>
</comment>
<evidence type="ECO:0000256" key="8">
    <source>
        <dbReference type="ARBA" id="ARBA00023136"/>
    </source>
</evidence>
<dbReference type="Proteomes" id="UP000256838">
    <property type="component" value="Unassembled WGS sequence"/>
</dbReference>
<evidence type="ECO:0000256" key="7">
    <source>
        <dbReference type="ARBA" id="ARBA00022989"/>
    </source>
</evidence>
<dbReference type="Gene3D" id="1.10.3720.10">
    <property type="entry name" value="MetI-like"/>
    <property type="match status" value="1"/>
</dbReference>
<dbReference type="GO" id="GO:0022857">
    <property type="term" value="F:transmembrane transporter activity"/>
    <property type="evidence" value="ECO:0007669"/>
    <property type="project" value="InterPro"/>
</dbReference>
<evidence type="ECO:0000256" key="5">
    <source>
        <dbReference type="ARBA" id="ARBA00022692"/>
    </source>
</evidence>
<dbReference type="PANTHER" id="PTHR30614:SF0">
    <property type="entry name" value="L-CYSTINE TRANSPORT SYSTEM PERMEASE PROTEIN TCYL"/>
    <property type="match status" value="1"/>
</dbReference>
<keyword evidence="8 9" id="KW-0472">Membrane</keyword>
<reference evidence="12 13" key="1">
    <citation type="submission" date="2018-08" db="EMBL/GenBank/DDBJ databases">
        <title>Paraburkholderia sp. DHOM06 isolated from forest soil.</title>
        <authorList>
            <person name="Gao Z.-H."/>
            <person name="Qiu L.-H."/>
        </authorList>
    </citation>
    <scope>NUCLEOTIDE SEQUENCE [LARGE SCALE GENOMIC DNA]</scope>
    <source>
        <strain evidence="12 13">DHOM06</strain>
    </source>
</reference>
<sequence length="262" mass="28439">MNTRHFISLLPRFLLRAAAALALAHPVGASAQTSAGVADGTRWTVLIPWLPVLLKGFAFDVLISFIAMAIGTVLGMAAGIGQISPHKGVRVTSRWITQFLRNAPWLVILFFCIYLMPYQIDVLGLSIPFPAWVKGIVGLSFPVMGNVSEVVRGGIQSLPTAQWEAAAALGLTRRQTLKLCILPQAVKRMAAPWMNTYAILMMSTPLVSIVGVDDSVSIASSVLSALANPALMMPVYGLILILFFAYCAPIAMLTKQLERRYR</sequence>
<name>A0A3D8JWL7_9BURK</name>
<feature type="transmembrane region" description="Helical" evidence="9">
    <location>
        <begin position="99"/>
        <end position="117"/>
    </location>
</feature>
<dbReference type="OrthoDB" id="9809799at2"/>
<comment type="subcellular location">
    <subcellularLocation>
        <location evidence="1">Cell inner membrane</location>
        <topology evidence="1">Multi-pass membrane protein</topology>
    </subcellularLocation>
    <subcellularLocation>
        <location evidence="9">Cell membrane</location>
        <topology evidence="9">Multi-pass membrane protein</topology>
    </subcellularLocation>
</comment>
<feature type="signal peptide" evidence="10">
    <location>
        <begin position="1"/>
        <end position="31"/>
    </location>
</feature>
<keyword evidence="13" id="KW-1185">Reference proteome</keyword>
<evidence type="ECO:0000259" key="11">
    <source>
        <dbReference type="PROSITE" id="PS50928"/>
    </source>
</evidence>
<feature type="transmembrane region" description="Helical" evidence="9">
    <location>
        <begin position="232"/>
        <end position="253"/>
    </location>
</feature>
<dbReference type="CDD" id="cd06261">
    <property type="entry name" value="TM_PBP2"/>
    <property type="match status" value="1"/>
</dbReference>
<evidence type="ECO:0000256" key="3">
    <source>
        <dbReference type="ARBA" id="ARBA00022448"/>
    </source>
</evidence>
<evidence type="ECO:0000313" key="12">
    <source>
        <dbReference type="EMBL" id="RDU97260.1"/>
    </source>
</evidence>
<evidence type="ECO:0000256" key="10">
    <source>
        <dbReference type="SAM" id="SignalP"/>
    </source>
</evidence>
<keyword evidence="4" id="KW-1003">Cell membrane</keyword>
<accession>A0A3D8JWL7</accession>
<dbReference type="GO" id="GO:0006865">
    <property type="term" value="P:amino acid transport"/>
    <property type="evidence" value="ECO:0007669"/>
    <property type="project" value="UniProtKB-KW"/>
</dbReference>
<dbReference type="Pfam" id="PF00528">
    <property type="entry name" value="BPD_transp_1"/>
    <property type="match status" value="1"/>
</dbReference>
<dbReference type="GO" id="GO:0043190">
    <property type="term" value="C:ATP-binding cassette (ABC) transporter complex"/>
    <property type="evidence" value="ECO:0007669"/>
    <property type="project" value="InterPro"/>
</dbReference>
<evidence type="ECO:0000256" key="1">
    <source>
        <dbReference type="ARBA" id="ARBA00004429"/>
    </source>
</evidence>
<keyword evidence="3 9" id="KW-0813">Transport</keyword>
<keyword evidence="7 9" id="KW-1133">Transmembrane helix</keyword>
<feature type="transmembrane region" description="Helical" evidence="9">
    <location>
        <begin position="129"/>
        <end position="147"/>
    </location>
</feature>
<proteinExistence type="inferred from homology"/>
<evidence type="ECO:0000313" key="13">
    <source>
        <dbReference type="Proteomes" id="UP000256838"/>
    </source>
</evidence>